<comment type="caution">
    <text evidence="1">The sequence shown here is derived from an EMBL/GenBank/DDBJ whole genome shotgun (WGS) entry which is preliminary data.</text>
</comment>
<sequence length="80" mass="8450">MTTLTITDLPRTDTLHRDAMSSIRGGIATITLPPNGNPGPLPPSIPASWSGVAAAILKDLHIPVPWPGQPVPQTQDPRLL</sequence>
<evidence type="ECO:0000313" key="1">
    <source>
        <dbReference type="EMBL" id="SAL77935.1"/>
    </source>
</evidence>
<dbReference type="RefSeq" id="WP_061149578.1">
    <property type="nucleotide sequence ID" value="NZ_FCOM02000028.1"/>
</dbReference>
<proteinExistence type="predicted"/>
<organism evidence="1 2">
    <name type="scientific">Caballeronia arvi</name>
    <dbReference type="NCBI Taxonomy" id="1777135"/>
    <lineage>
        <taxon>Bacteria</taxon>
        <taxon>Pseudomonadati</taxon>
        <taxon>Pseudomonadota</taxon>
        <taxon>Betaproteobacteria</taxon>
        <taxon>Burkholderiales</taxon>
        <taxon>Burkholderiaceae</taxon>
        <taxon>Caballeronia</taxon>
    </lineage>
</organism>
<keyword evidence="2" id="KW-1185">Reference proteome</keyword>
<gene>
    <name evidence="1" type="ORF">AWB74_05260</name>
</gene>
<evidence type="ECO:0000313" key="2">
    <source>
        <dbReference type="Proteomes" id="UP000055019"/>
    </source>
</evidence>
<accession>A0A158KA89</accession>
<dbReference type="EMBL" id="FCOM02000028">
    <property type="protein sequence ID" value="SAL77935.1"/>
    <property type="molecule type" value="Genomic_DNA"/>
</dbReference>
<name>A0A158KA89_9BURK</name>
<dbReference type="AlphaFoldDB" id="A0A158KA89"/>
<dbReference type="OrthoDB" id="9102994at2"/>
<protein>
    <submittedName>
        <fullName evidence="1">Uncharacterized protein</fullName>
    </submittedName>
</protein>
<reference evidence="1" key="1">
    <citation type="submission" date="2016-01" db="EMBL/GenBank/DDBJ databases">
        <authorList>
            <person name="Peeters C."/>
        </authorList>
    </citation>
    <scope>NUCLEOTIDE SEQUENCE [LARGE SCALE GENOMIC DNA]</scope>
    <source>
        <strain evidence="1">LMG 29317</strain>
    </source>
</reference>
<dbReference type="Proteomes" id="UP000055019">
    <property type="component" value="Unassembled WGS sequence"/>
</dbReference>